<dbReference type="Proteomes" id="UP000030854">
    <property type="component" value="Unassembled WGS sequence"/>
</dbReference>
<dbReference type="InterPro" id="IPR012459">
    <property type="entry name" value="Rrp15"/>
</dbReference>
<feature type="compositionally biased region" description="Basic and acidic residues" evidence="2">
    <location>
        <begin position="34"/>
        <end position="53"/>
    </location>
</feature>
<dbReference type="GO" id="GO:0000470">
    <property type="term" value="P:maturation of LSU-rRNA"/>
    <property type="evidence" value="ECO:0007669"/>
    <property type="project" value="TreeGrafter"/>
</dbReference>
<reference evidence="3 4" key="1">
    <citation type="journal article" date="2014" name="BMC Genomics">
        <title>Adaptive genomic structural variation in the grape powdery mildew pathogen, Erysiphe necator.</title>
        <authorList>
            <person name="Jones L."/>
            <person name="Riaz S."/>
            <person name="Morales-Cruz A."/>
            <person name="Amrine K.C."/>
            <person name="McGuire B."/>
            <person name="Gubler W.D."/>
            <person name="Walker M.A."/>
            <person name="Cantu D."/>
        </authorList>
    </citation>
    <scope>NUCLEOTIDE SEQUENCE [LARGE SCALE GENOMIC DNA]</scope>
    <source>
        <strain evidence="4">c</strain>
    </source>
</reference>
<feature type="compositionally biased region" description="Basic and acidic residues" evidence="2">
    <location>
        <begin position="15"/>
        <end position="27"/>
    </location>
</feature>
<dbReference type="GO" id="GO:0000460">
    <property type="term" value="P:maturation of 5.8S rRNA"/>
    <property type="evidence" value="ECO:0007669"/>
    <property type="project" value="TreeGrafter"/>
</dbReference>
<protein>
    <submittedName>
        <fullName evidence="3">Putative ribosomal rna-processing protein 15</fullName>
    </submittedName>
</protein>
<dbReference type="GO" id="GO:0030687">
    <property type="term" value="C:preribosome, large subunit precursor"/>
    <property type="evidence" value="ECO:0007669"/>
    <property type="project" value="TreeGrafter"/>
</dbReference>
<gene>
    <name evidence="3" type="ORF">EV44_g4689</name>
</gene>
<feature type="region of interest" description="Disordered" evidence="2">
    <location>
        <begin position="1"/>
        <end position="125"/>
    </location>
</feature>
<comment type="caution">
    <text evidence="3">The sequence shown here is derived from an EMBL/GenBank/DDBJ whole genome shotgun (WGS) entry which is preliminary data.</text>
</comment>
<dbReference type="Pfam" id="PF07890">
    <property type="entry name" value="Rrp15p"/>
    <property type="match status" value="1"/>
</dbReference>
<dbReference type="STRING" id="52586.A0A0B1P599"/>
<proteinExistence type="inferred from homology"/>
<feature type="compositionally biased region" description="Low complexity" evidence="2">
    <location>
        <begin position="92"/>
        <end position="109"/>
    </location>
</feature>
<evidence type="ECO:0000313" key="4">
    <source>
        <dbReference type="Proteomes" id="UP000030854"/>
    </source>
</evidence>
<evidence type="ECO:0000256" key="1">
    <source>
        <dbReference type="ARBA" id="ARBA00007462"/>
    </source>
</evidence>
<dbReference type="EMBL" id="JNVN01002009">
    <property type="protein sequence ID" value="KHJ32525.1"/>
    <property type="molecule type" value="Genomic_DNA"/>
</dbReference>
<dbReference type="HOGENOM" id="CLU_058264_1_2_1"/>
<comment type="similarity">
    <text evidence="1">Belongs to the RRP15 family.</text>
</comment>
<dbReference type="PANTHER" id="PTHR13245">
    <property type="entry name" value="RRP15-LIKE PROTEIN"/>
    <property type="match status" value="1"/>
</dbReference>
<dbReference type="OMA" id="KTSENYH"/>
<dbReference type="PANTHER" id="PTHR13245:SF14">
    <property type="entry name" value="RRP15-LIKE PROTEIN"/>
    <property type="match status" value="1"/>
</dbReference>
<accession>A0A0B1P599</accession>
<sequence length="293" mass="32605">MSKPLEEAVPLPNKSRKDESDTQDCRLTKKRKKTSENYHLSEDDNSERTKTEKTLIALSNSETPKTPKIPDFSSDDESQDKNRSSPEFNDTSNSDSESNASNSSSSIKSLKLNGQKKRKRNDPEIFATSMSKILSSKLSSLKRNDPVLARSAQAIYISKQATDAKLESLAKRKIRADKKDALKKGRVVDVLGTNLASENSVTSNKETTKNSSQSIMEKERKLKKIAQRGVIKLFNAVRAAQIKGEEAAREAKAIGIVSQKNKEEKINEMSKKGFLDLIVKRGEQTKLEAIKST</sequence>
<dbReference type="AlphaFoldDB" id="A0A0B1P599"/>
<evidence type="ECO:0000256" key="2">
    <source>
        <dbReference type="SAM" id="MobiDB-lite"/>
    </source>
</evidence>
<organism evidence="3 4">
    <name type="scientific">Uncinula necator</name>
    <name type="common">Grape powdery mildew</name>
    <dbReference type="NCBI Taxonomy" id="52586"/>
    <lineage>
        <taxon>Eukaryota</taxon>
        <taxon>Fungi</taxon>
        <taxon>Dikarya</taxon>
        <taxon>Ascomycota</taxon>
        <taxon>Pezizomycotina</taxon>
        <taxon>Leotiomycetes</taxon>
        <taxon>Erysiphales</taxon>
        <taxon>Erysiphaceae</taxon>
        <taxon>Erysiphe</taxon>
    </lineage>
</organism>
<name>A0A0B1P599_UNCNE</name>
<keyword evidence="4" id="KW-1185">Reference proteome</keyword>
<evidence type="ECO:0000313" key="3">
    <source>
        <dbReference type="EMBL" id="KHJ32525.1"/>
    </source>
</evidence>